<gene>
    <name evidence="1" type="ORF">DPM33_30345</name>
</gene>
<organism evidence="1 2">
    <name type="scientific">Mesorhizobium hawassense</name>
    <dbReference type="NCBI Taxonomy" id="1209954"/>
    <lineage>
        <taxon>Bacteria</taxon>
        <taxon>Pseudomonadati</taxon>
        <taxon>Pseudomonadota</taxon>
        <taxon>Alphaproteobacteria</taxon>
        <taxon>Hyphomicrobiales</taxon>
        <taxon>Phyllobacteriaceae</taxon>
        <taxon>Mesorhizobium</taxon>
    </lineage>
</organism>
<accession>A0A330HDV7</accession>
<dbReference type="Gene3D" id="3.40.710.10">
    <property type="entry name" value="DD-peptidase/beta-lactamase superfamily"/>
    <property type="match status" value="1"/>
</dbReference>
<evidence type="ECO:0000313" key="2">
    <source>
        <dbReference type="Proteomes" id="UP000251558"/>
    </source>
</evidence>
<protein>
    <submittedName>
        <fullName evidence="1">Uncharacterized protein</fullName>
    </submittedName>
</protein>
<dbReference type="InterPro" id="IPR012338">
    <property type="entry name" value="Beta-lactam/transpept-like"/>
</dbReference>
<dbReference type="SUPFAM" id="SSF56601">
    <property type="entry name" value="beta-lactamase/transpeptidase-like"/>
    <property type="match status" value="1"/>
</dbReference>
<evidence type="ECO:0000313" key="1">
    <source>
        <dbReference type="EMBL" id="RAZ84739.1"/>
    </source>
</evidence>
<dbReference type="EMBL" id="QMBP01000021">
    <property type="protein sequence ID" value="RAZ84739.1"/>
    <property type="molecule type" value="Genomic_DNA"/>
</dbReference>
<comment type="caution">
    <text evidence="1">The sequence shown here is derived from an EMBL/GenBank/DDBJ whole genome shotgun (WGS) entry which is preliminary data.</text>
</comment>
<name>A0A330HDV7_9HYPH</name>
<reference evidence="1 2" key="1">
    <citation type="submission" date="2018-07" db="EMBL/GenBank/DDBJ databases">
        <title>Diversity of Mesorhizobium strains in Brazil.</title>
        <authorList>
            <person name="Helene L.C.F."/>
            <person name="Dall'Agnol R."/>
            <person name="Delamuta J.R.M."/>
            <person name="Hungria M."/>
        </authorList>
    </citation>
    <scope>NUCLEOTIDE SEQUENCE [LARGE SCALE GENOMIC DNA]</scope>
    <source>
        <strain evidence="1 2">AC99b</strain>
    </source>
</reference>
<sequence length="129" mass="14252">MTLATAAAFTVQEFLENDYLTAFWFCTTARSCSKHMNGMEPHFKHVARSGSKSITSTMVGILVHRGIINPESPVTQYLPEELSGILCARPVSSLADEPFAEHDGELGFGLEPLARRSFPFLGRVVEHQI</sequence>
<dbReference type="AlphaFoldDB" id="A0A330HDV7"/>
<proteinExistence type="predicted"/>
<dbReference type="Proteomes" id="UP000251558">
    <property type="component" value="Unassembled WGS sequence"/>
</dbReference>
<keyword evidence="2" id="KW-1185">Reference proteome</keyword>